<accession>A0A2M8RTG3</accession>
<gene>
    <name evidence="2" type="ORF">CVP04_10575</name>
</gene>
<proteinExistence type="predicted"/>
<keyword evidence="1" id="KW-0812">Transmembrane</keyword>
<comment type="caution">
    <text evidence="2">The sequence shown here is derived from an EMBL/GenBank/DDBJ whole genome shotgun (WGS) entry which is preliminary data.</text>
</comment>
<evidence type="ECO:0000313" key="2">
    <source>
        <dbReference type="EMBL" id="PJG82177.1"/>
    </source>
</evidence>
<sequence length="69" mass="7472">MVILVLPALMPVLLIVTLSPIFNVSVLTSVNVTLSAVDTRISPFSLVILIFLPFTKFSLLLSFVIILAS</sequence>
<keyword evidence="1" id="KW-1133">Transmembrane helix</keyword>
<keyword evidence="3" id="KW-1185">Reference proteome</keyword>
<evidence type="ECO:0000313" key="3">
    <source>
        <dbReference type="Proteomes" id="UP000230282"/>
    </source>
</evidence>
<reference evidence="2 3" key="1">
    <citation type="submission" date="2017-11" db="EMBL/GenBank/DDBJ databases">
        <title>Reclassification of Bisgaard taxon 5 as Caviibacterium pharyngocola gen. nov., sp. nov.</title>
        <authorList>
            <person name="Christensen H."/>
        </authorList>
    </citation>
    <scope>NUCLEOTIDE SEQUENCE [LARGE SCALE GENOMIC DNA]</scope>
    <source>
        <strain evidence="2 3">7_3</strain>
    </source>
</reference>
<protein>
    <submittedName>
        <fullName evidence="2">Uncharacterized protein</fullName>
    </submittedName>
</protein>
<name>A0A2M8RTG3_9PAST</name>
<feature type="transmembrane region" description="Helical" evidence="1">
    <location>
        <begin position="46"/>
        <end position="68"/>
    </location>
</feature>
<feature type="transmembrane region" description="Helical" evidence="1">
    <location>
        <begin position="12"/>
        <end position="34"/>
    </location>
</feature>
<dbReference type="EMBL" id="PHGZ01000027">
    <property type="protein sequence ID" value="PJG82177.1"/>
    <property type="molecule type" value="Genomic_DNA"/>
</dbReference>
<keyword evidence="1" id="KW-0472">Membrane</keyword>
<dbReference type="Proteomes" id="UP000230282">
    <property type="component" value="Unassembled WGS sequence"/>
</dbReference>
<organism evidence="2 3">
    <name type="scientific">Caviibacterium pharyngocola</name>
    <dbReference type="NCBI Taxonomy" id="28159"/>
    <lineage>
        <taxon>Bacteria</taxon>
        <taxon>Pseudomonadati</taxon>
        <taxon>Pseudomonadota</taxon>
        <taxon>Gammaproteobacteria</taxon>
        <taxon>Pasteurellales</taxon>
        <taxon>Pasteurellaceae</taxon>
        <taxon>Caviibacterium</taxon>
    </lineage>
</organism>
<evidence type="ECO:0000256" key="1">
    <source>
        <dbReference type="SAM" id="Phobius"/>
    </source>
</evidence>
<dbReference type="AlphaFoldDB" id="A0A2M8RTG3"/>